<gene>
    <name evidence="1" type="ORF">BSL78_16816</name>
</gene>
<dbReference type="PANTHER" id="PTHR47510:SF3">
    <property type="entry name" value="ENDO_EXONUCLEASE_PHOSPHATASE DOMAIN-CONTAINING PROTEIN"/>
    <property type="match status" value="1"/>
</dbReference>
<comment type="caution">
    <text evidence="1">The sequence shown here is derived from an EMBL/GenBank/DDBJ whole genome shotgun (WGS) entry which is preliminary data.</text>
</comment>
<name>A0A2G8KE90_STIJA</name>
<dbReference type="STRING" id="307972.A0A2G8KE90"/>
<dbReference type="PANTHER" id="PTHR47510">
    <property type="entry name" value="REVERSE TRANSCRIPTASE DOMAIN-CONTAINING PROTEIN"/>
    <property type="match status" value="1"/>
</dbReference>
<dbReference type="Proteomes" id="UP000230750">
    <property type="component" value="Unassembled WGS sequence"/>
</dbReference>
<dbReference type="EMBL" id="MRZV01000652">
    <property type="protein sequence ID" value="PIK46328.1"/>
    <property type="molecule type" value="Genomic_DNA"/>
</dbReference>
<evidence type="ECO:0000313" key="2">
    <source>
        <dbReference type="Proteomes" id="UP000230750"/>
    </source>
</evidence>
<evidence type="ECO:0000313" key="1">
    <source>
        <dbReference type="EMBL" id="PIK46328.1"/>
    </source>
</evidence>
<proteinExistence type="predicted"/>
<protein>
    <recommendedName>
        <fullName evidence="3">Endonuclease/exonuclease/phosphatase domain-containing protein</fullName>
    </recommendedName>
</protein>
<keyword evidence="2" id="KW-1185">Reference proteome</keyword>
<dbReference type="AlphaFoldDB" id="A0A2G8KE90"/>
<dbReference type="SUPFAM" id="SSF56219">
    <property type="entry name" value="DNase I-like"/>
    <property type="match status" value="1"/>
</dbReference>
<dbReference type="OrthoDB" id="6154363at2759"/>
<accession>A0A2G8KE90</accession>
<dbReference type="InterPro" id="IPR036691">
    <property type="entry name" value="Endo/exonu/phosph_ase_sf"/>
</dbReference>
<sequence>MTNRKIQTENKNCQFTPPAHVLKCYLCKQSIINYWFNEAKWNESKPKRKRGRRGGKLVKLRRRQYNAPVLRVILANVQSLYNKTGELFSRIANLRDYSDCNVFCLTETWLTSDHPDCILQPPGFTIYRHDRDRQITGKSQGGGVCFLINKKWCTDVRVISQATTPDMEHIMIKCRPFYLPQDFSSVTLTAVYIHPRADTNIAVEGLREIISICENSDPNTLSIVAGDFNQVNLRSSMPEFKQYVTCPTRENKTLDHCYCKVKNVYKSISQASIGNSDHSTILLIPVYKQRFKQQKPVKRTIKVWSQETTEELQDCFADTDWDLFNEDNDLHSFTDTVTAYINFCHDVCIPTKTVTQYPNNKPWCDKVIKAKIKAKDEAYRTKTTDPDLYHRAKSDLRKAQREPRRIALSKSFRPLTRERYGPTSRQLLNIKG</sequence>
<reference evidence="1 2" key="1">
    <citation type="journal article" date="2017" name="PLoS Biol.">
        <title>The sea cucumber genome provides insights into morphological evolution and visceral regeneration.</title>
        <authorList>
            <person name="Zhang X."/>
            <person name="Sun L."/>
            <person name="Yuan J."/>
            <person name="Sun Y."/>
            <person name="Gao Y."/>
            <person name="Zhang L."/>
            <person name="Li S."/>
            <person name="Dai H."/>
            <person name="Hamel J.F."/>
            <person name="Liu C."/>
            <person name="Yu Y."/>
            <person name="Liu S."/>
            <person name="Lin W."/>
            <person name="Guo K."/>
            <person name="Jin S."/>
            <person name="Xu P."/>
            <person name="Storey K.B."/>
            <person name="Huan P."/>
            <person name="Zhang T."/>
            <person name="Zhou Y."/>
            <person name="Zhang J."/>
            <person name="Lin C."/>
            <person name="Li X."/>
            <person name="Xing L."/>
            <person name="Huo D."/>
            <person name="Sun M."/>
            <person name="Wang L."/>
            <person name="Mercier A."/>
            <person name="Li F."/>
            <person name="Yang H."/>
            <person name="Xiang J."/>
        </authorList>
    </citation>
    <scope>NUCLEOTIDE SEQUENCE [LARGE SCALE GENOMIC DNA]</scope>
    <source>
        <strain evidence="1">Shaxun</strain>
        <tissue evidence="1">Muscle</tissue>
    </source>
</reference>
<dbReference type="Gene3D" id="3.60.10.10">
    <property type="entry name" value="Endonuclease/exonuclease/phosphatase"/>
    <property type="match status" value="1"/>
</dbReference>
<evidence type="ECO:0008006" key="3">
    <source>
        <dbReference type="Google" id="ProtNLM"/>
    </source>
</evidence>
<organism evidence="1 2">
    <name type="scientific">Stichopus japonicus</name>
    <name type="common">Sea cucumber</name>
    <dbReference type="NCBI Taxonomy" id="307972"/>
    <lineage>
        <taxon>Eukaryota</taxon>
        <taxon>Metazoa</taxon>
        <taxon>Echinodermata</taxon>
        <taxon>Eleutherozoa</taxon>
        <taxon>Echinozoa</taxon>
        <taxon>Holothuroidea</taxon>
        <taxon>Aspidochirotacea</taxon>
        <taxon>Aspidochirotida</taxon>
        <taxon>Stichopodidae</taxon>
        <taxon>Apostichopus</taxon>
    </lineage>
</organism>